<dbReference type="EMBL" id="CP108222">
    <property type="protein sequence ID" value="WTT19628.1"/>
    <property type="molecule type" value="Genomic_DNA"/>
</dbReference>
<evidence type="ECO:0000313" key="2">
    <source>
        <dbReference type="EMBL" id="WTT19628.1"/>
    </source>
</evidence>
<organism evidence="2">
    <name type="scientific">Streptomyces sp. NBC_00093</name>
    <dbReference type="NCBI Taxonomy" id="2975649"/>
    <lineage>
        <taxon>Bacteria</taxon>
        <taxon>Bacillati</taxon>
        <taxon>Actinomycetota</taxon>
        <taxon>Actinomycetes</taxon>
        <taxon>Kitasatosporales</taxon>
        <taxon>Streptomycetaceae</taxon>
        <taxon>Streptomyces</taxon>
    </lineage>
</organism>
<dbReference type="InterPro" id="IPR011050">
    <property type="entry name" value="Pectin_lyase_fold/virulence"/>
</dbReference>
<sequence>MGNTQSTPGAGYEAPRTRRLFLGGAAVGVTATALTGIGSATATAAEGDVPEVDGLGWHDVRGYGATGDGTTDDTLAIQAALDACEPGNTVYLPAGQYRTSAPVRIPPYVTLQGTHGGGENEWGAADPAFGLKPLPGFTGEAVVLVLDQLRGGYATKSVEVRILQLTIDGSALPAGGAEVDGIRAVGQVQHLQLRDVQVRKVTGHGINTTYNEAVPAGPQAPFCLHFDRVSVLWPGTFGIALNNSTDSVLHDVYVLGGNGSGWWIAGAGNSTFTSCRAEWSAKEGFVMRTWQGVIQFSGCSTDRNGYDGINVQNTDSKGILQLSGCRLTRDGRNGGTGGGGYAGLKVRNTTAKVFADGLLVTAGNDDDGSPGASPARGVSAGNSACTVVSSGFVDGVEIDWHDDGGNTVFQKGATVVLS</sequence>
<dbReference type="Pfam" id="PF12708">
    <property type="entry name" value="Pect-lyase_RHGA_epim"/>
    <property type="match status" value="1"/>
</dbReference>
<feature type="domain" description="Rhamnogalacturonase A/B/Epimerase-like pectate lyase" evidence="1">
    <location>
        <begin position="58"/>
        <end position="291"/>
    </location>
</feature>
<dbReference type="Gene3D" id="2.160.20.10">
    <property type="entry name" value="Single-stranded right-handed beta-helix, Pectin lyase-like"/>
    <property type="match status" value="1"/>
</dbReference>
<dbReference type="PROSITE" id="PS51318">
    <property type="entry name" value="TAT"/>
    <property type="match status" value="1"/>
</dbReference>
<accession>A0AAU2A5W3</accession>
<dbReference type="InterPro" id="IPR012334">
    <property type="entry name" value="Pectin_lyas_fold"/>
</dbReference>
<dbReference type="InterPro" id="IPR024535">
    <property type="entry name" value="RHGA/B-epi-like_pectate_lyase"/>
</dbReference>
<evidence type="ECO:0000259" key="1">
    <source>
        <dbReference type="Pfam" id="PF12708"/>
    </source>
</evidence>
<protein>
    <submittedName>
        <fullName evidence="2">Right-handed parallel beta-helix repeat-containing protein</fullName>
    </submittedName>
</protein>
<reference evidence="2" key="1">
    <citation type="submission" date="2022-10" db="EMBL/GenBank/DDBJ databases">
        <title>The complete genomes of actinobacterial strains from the NBC collection.</title>
        <authorList>
            <person name="Joergensen T.S."/>
            <person name="Alvarez Arevalo M."/>
            <person name="Sterndorff E.B."/>
            <person name="Faurdal D."/>
            <person name="Vuksanovic O."/>
            <person name="Mourched A.-S."/>
            <person name="Charusanti P."/>
            <person name="Shaw S."/>
            <person name="Blin K."/>
            <person name="Weber T."/>
        </authorList>
    </citation>
    <scope>NUCLEOTIDE SEQUENCE</scope>
    <source>
        <strain evidence="2">NBC_00093</strain>
    </source>
</reference>
<dbReference type="SUPFAM" id="SSF51126">
    <property type="entry name" value="Pectin lyase-like"/>
    <property type="match status" value="1"/>
</dbReference>
<dbReference type="InterPro" id="IPR006311">
    <property type="entry name" value="TAT_signal"/>
</dbReference>
<proteinExistence type="predicted"/>
<dbReference type="AlphaFoldDB" id="A0AAU2A5W3"/>
<gene>
    <name evidence="2" type="ORF">OHA22_30925</name>
</gene>
<name>A0AAU2A5W3_9ACTN</name>